<dbReference type="PANTHER" id="PTHR43544">
    <property type="entry name" value="SHORT-CHAIN DEHYDROGENASE/REDUCTASE"/>
    <property type="match status" value="1"/>
</dbReference>
<comment type="caution">
    <text evidence="4">The sequence shown here is derived from an EMBL/GenBank/DDBJ whole genome shotgun (WGS) entry which is preliminary data.</text>
</comment>
<dbReference type="InterPro" id="IPR002347">
    <property type="entry name" value="SDR_fam"/>
</dbReference>
<dbReference type="InterPro" id="IPR036291">
    <property type="entry name" value="NAD(P)-bd_dom_sf"/>
</dbReference>
<gene>
    <name evidence="4" type="ORF">EHS25_000489</name>
</gene>
<dbReference type="EMBL" id="RSCD01000001">
    <property type="protein sequence ID" value="RSH95402.1"/>
    <property type="molecule type" value="Genomic_DNA"/>
</dbReference>
<organism evidence="4 5">
    <name type="scientific">Saitozyma podzolica</name>
    <dbReference type="NCBI Taxonomy" id="1890683"/>
    <lineage>
        <taxon>Eukaryota</taxon>
        <taxon>Fungi</taxon>
        <taxon>Dikarya</taxon>
        <taxon>Basidiomycota</taxon>
        <taxon>Agaricomycotina</taxon>
        <taxon>Tremellomycetes</taxon>
        <taxon>Tremellales</taxon>
        <taxon>Trimorphomycetaceae</taxon>
        <taxon>Saitozyma</taxon>
    </lineage>
</organism>
<dbReference type="Gene3D" id="3.40.50.720">
    <property type="entry name" value="NAD(P)-binding Rossmann-like Domain"/>
    <property type="match status" value="1"/>
</dbReference>
<reference evidence="4 5" key="1">
    <citation type="submission" date="2018-11" db="EMBL/GenBank/DDBJ databases">
        <title>Genome sequence of Saitozyma podzolica DSM 27192.</title>
        <authorList>
            <person name="Aliyu H."/>
            <person name="Gorte O."/>
            <person name="Ochsenreither K."/>
        </authorList>
    </citation>
    <scope>NUCLEOTIDE SEQUENCE [LARGE SCALE GENOMIC DNA]</scope>
    <source>
        <strain evidence="4 5">DSM 27192</strain>
    </source>
</reference>
<evidence type="ECO:0000256" key="2">
    <source>
        <dbReference type="ARBA" id="ARBA00022857"/>
    </source>
</evidence>
<proteinExistence type="inferred from homology"/>
<keyword evidence="3" id="KW-0560">Oxidoreductase</keyword>
<dbReference type="OrthoDB" id="9876299at2759"/>
<dbReference type="PRINTS" id="PR00081">
    <property type="entry name" value="GDHRDH"/>
</dbReference>
<dbReference type="GO" id="GO:0005737">
    <property type="term" value="C:cytoplasm"/>
    <property type="evidence" value="ECO:0007669"/>
    <property type="project" value="TreeGrafter"/>
</dbReference>
<dbReference type="Pfam" id="PF00106">
    <property type="entry name" value="adh_short"/>
    <property type="match status" value="1"/>
</dbReference>
<name>A0A427YWD7_9TREE</name>
<sequence length="246" mass="25769">MPRANLVIGANRGIGLGLVEELVKKHSTDVVYATARVPAEAKELQEIARKSDGRVIVVQLDMVDQASIDAATAEIAKSTEALDEVIVNGGAALGISAIEEVSAEDFSRNLDINVVGPHRVIKAFVPFLKRSKAPRRVLAITSSAGGSLGFADQIWDMTKAATGQDFSPAAGYFATKTAVNGLIRQWGLRLEGDGIPVVAMHPGLVDTDMAKGMPGAIPIAESAAGFIAVIDELDPSKIKEGILSAT</sequence>
<dbReference type="SUPFAM" id="SSF51735">
    <property type="entry name" value="NAD(P)-binding Rossmann-fold domains"/>
    <property type="match status" value="1"/>
</dbReference>
<keyword evidence="2" id="KW-0521">NADP</keyword>
<evidence type="ECO:0000313" key="4">
    <source>
        <dbReference type="EMBL" id="RSH95402.1"/>
    </source>
</evidence>
<comment type="similarity">
    <text evidence="1">Belongs to the short-chain dehydrogenases/reductases (SDR) family.</text>
</comment>
<evidence type="ECO:0000256" key="1">
    <source>
        <dbReference type="ARBA" id="ARBA00006484"/>
    </source>
</evidence>
<protein>
    <submittedName>
        <fullName evidence="4">Uncharacterized protein</fullName>
    </submittedName>
</protein>
<dbReference type="GO" id="GO:0016491">
    <property type="term" value="F:oxidoreductase activity"/>
    <property type="evidence" value="ECO:0007669"/>
    <property type="project" value="UniProtKB-KW"/>
</dbReference>
<dbReference type="InterPro" id="IPR051468">
    <property type="entry name" value="Fungal_SecMetab_SDRs"/>
</dbReference>
<evidence type="ECO:0000256" key="3">
    <source>
        <dbReference type="ARBA" id="ARBA00023002"/>
    </source>
</evidence>
<evidence type="ECO:0000313" key="5">
    <source>
        <dbReference type="Proteomes" id="UP000279259"/>
    </source>
</evidence>
<accession>A0A427YWD7</accession>
<dbReference type="PANTHER" id="PTHR43544:SF7">
    <property type="entry name" value="NADB-LER2"/>
    <property type="match status" value="1"/>
</dbReference>
<keyword evidence="5" id="KW-1185">Reference proteome</keyword>
<dbReference type="Proteomes" id="UP000279259">
    <property type="component" value="Unassembled WGS sequence"/>
</dbReference>
<dbReference type="AlphaFoldDB" id="A0A427YWD7"/>